<keyword evidence="2" id="KW-1185">Reference proteome</keyword>
<reference evidence="1" key="1">
    <citation type="submission" date="2023-06" db="EMBL/GenBank/DDBJ databases">
        <authorList>
            <consortium name="Lawrence Berkeley National Laboratory"/>
            <person name="Ahrendt S."/>
            <person name="Sahu N."/>
            <person name="Indic B."/>
            <person name="Wong-Bajracharya J."/>
            <person name="Merenyi Z."/>
            <person name="Ke H.-M."/>
            <person name="Monk M."/>
            <person name="Kocsube S."/>
            <person name="Drula E."/>
            <person name="Lipzen A."/>
            <person name="Balint B."/>
            <person name="Henrissat B."/>
            <person name="Andreopoulos B."/>
            <person name="Martin F.M."/>
            <person name="Harder C.B."/>
            <person name="Rigling D."/>
            <person name="Ford K.L."/>
            <person name="Foster G.D."/>
            <person name="Pangilinan J."/>
            <person name="Papanicolaou A."/>
            <person name="Barry K."/>
            <person name="LaButti K."/>
            <person name="Viragh M."/>
            <person name="Koriabine M."/>
            <person name="Yan M."/>
            <person name="Riley R."/>
            <person name="Champramary S."/>
            <person name="Plett K.L."/>
            <person name="Tsai I.J."/>
            <person name="Slot J."/>
            <person name="Sipos G."/>
            <person name="Plett J."/>
            <person name="Nagy L.G."/>
            <person name="Grigoriev I.V."/>
        </authorList>
    </citation>
    <scope>NUCLEOTIDE SEQUENCE</scope>
    <source>
        <strain evidence="1">HWK02</strain>
    </source>
</reference>
<name>A0AA39PEP5_9AGAR</name>
<accession>A0AA39PEP5</accession>
<dbReference type="Proteomes" id="UP001175228">
    <property type="component" value="Unassembled WGS sequence"/>
</dbReference>
<evidence type="ECO:0000313" key="2">
    <source>
        <dbReference type="Proteomes" id="UP001175228"/>
    </source>
</evidence>
<dbReference type="EMBL" id="JAUEPU010000064">
    <property type="protein sequence ID" value="KAK0482860.1"/>
    <property type="molecule type" value="Genomic_DNA"/>
</dbReference>
<organism evidence="1 2">
    <name type="scientific">Armillaria luteobubalina</name>
    <dbReference type="NCBI Taxonomy" id="153913"/>
    <lineage>
        <taxon>Eukaryota</taxon>
        <taxon>Fungi</taxon>
        <taxon>Dikarya</taxon>
        <taxon>Basidiomycota</taxon>
        <taxon>Agaricomycotina</taxon>
        <taxon>Agaricomycetes</taxon>
        <taxon>Agaricomycetidae</taxon>
        <taxon>Agaricales</taxon>
        <taxon>Marasmiineae</taxon>
        <taxon>Physalacriaceae</taxon>
        <taxon>Armillaria</taxon>
    </lineage>
</organism>
<protein>
    <recommendedName>
        <fullName evidence="3">Heterokaryon incompatibility domain-containing protein</fullName>
    </recommendedName>
</protein>
<gene>
    <name evidence="1" type="ORF">EDD18DRAFT_1336507</name>
</gene>
<evidence type="ECO:0000313" key="1">
    <source>
        <dbReference type="EMBL" id="KAK0482860.1"/>
    </source>
</evidence>
<sequence length="300" mass="34233">MWKGMLKEELHTDEEAYTDDEELQQCEEAPEVALSAWDGTSHAESAIAVVKQQSFTGRLLPSAVANIPCRLLVRPPECLGSPASLSYNFNIDSHITARIYDEERRQGLVEHRQIKNASPRHRTKFQYVWLDVLCLQQQGKSDDRRGTTCQEWDRREALRKEEWTVDVPTIRCVYLPSTRVVCYLSGLACDYKDGLCWFNRAWILPEISDDMLIGVKACDDNGAVDERFMTARGLTAKYGSLDIRYPVADAKTPMDSMAGLMQKESDSYGPPRQRMHSAGLADTLQYARQEFRPEDRESQN</sequence>
<evidence type="ECO:0008006" key="3">
    <source>
        <dbReference type="Google" id="ProtNLM"/>
    </source>
</evidence>
<proteinExistence type="predicted"/>
<comment type="caution">
    <text evidence="1">The sequence shown here is derived from an EMBL/GenBank/DDBJ whole genome shotgun (WGS) entry which is preliminary data.</text>
</comment>
<dbReference type="AlphaFoldDB" id="A0AA39PEP5"/>